<dbReference type="SUPFAM" id="SSF54980">
    <property type="entry name" value="EF-G C-terminal domain-like"/>
    <property type="match status" value="2"/>
</dbReference>
<dbReference type="PANTHER" id="PTHR43261">
    <property type="entry name" value="TRANSLATION ELONGATION FACTOR G-RELATED"/>
    <property type="match status" value="1"/>
</dbReference>
<dbReference type="Proteomes" id="UP000007471">
    <property type="component" value="Chromosome"/>
</dbReference>
<dbReference type="InterPro" id="IPR005225">
    <property type="entry name" value="Small_GTP-bd"/>
</dbReference>
<keyword evidence="5" id="KW-0342">GTP-binding</keyword>
<dbReference type="GO" id="GO:0097216">
    <property type="term" value="F:guanosine tetraphosphate binding"/>
    <property type="evidence" value="ECO:0007669"/>
    <property type="project" value="UniProtKB-ARBA"/>
</dbReference>
<evidence type="ECO:0000256" key="3">
    <source>
        <dbReference type="ARBA" id="ARBA00022768"/>
    </source>
</evidence>
<dbReference type="CDD" id="cd01434">
    <property type="entry name" value="EFG_mtEFG1_IV"/>
    <property type="match status" value="1"/>
</dbReference>
<dbReference type="Pfam" id="PF00679">
    <property type="entry name" value="EFG_C"/>
    <property type="match status" value="1"/>
</dbReference>
<dbReference type="InterPro" id="IPR020568">
    <property type="entry name" value="Ribosomal_Su5_D2-typ_SF"/>
</dbReference>
<dbReference type="Pfam" id="PF03764">
    <property type="entry name" value="EFG_IV"/>
    <property type="match status" value="1"/>
</dbReference>
<dbReference type="NCBIfam" id="TIGR00231">
    <property type="entry name" value="small_GTP"/>
    <property type="match status" value="1"/>
</dbReference>
<keyword evidence="4" id="KW-0648">Protein biosynthesis</keyword>
<proteinExistence type="predicted"/>
<name>E8TK23_MESCW</name>
<evidence type="ECO:0000256" key="6">
    <source>
        <dbReference type="ARBA" id="ARBA00024731"/>
    </source>
</evidence>
<dbReference type="RefSeq" id="WP_013530081.1">
    <property type="nucleotide sequence ID" value="NC_014923.1"/>
</dbReference>
<dbReference type="AlphaFoldDB" id="E8TK23"/>
<dbReference type="NCBIfam" id="NF009379">
    <property type="entry name" value="PRK12740.1-3"/>
    <property type="match status" value="1"/>
</dbReference>
<dbReference type="CDD" id="cd16262">
    <property type="entry name" value="EFG_III"/>
    <property type="match status" value="1"/>
</dbReference>
<evidence type="ECO:0000256" key="1">
    <source>
        <dbReference type="ARBA" id="ARBA00017872"/>
    </source>
</evidence>
<dbReference type="CDD" id="cd04170">
    <property type="entry name" value="EF-G_bact"/>
    <property type="match status" value="1"/>
</dbReference>
<dbReference type="InterPro" id="IPR035649">
    <property type="entry name" value="EFG_V"/>
</dbReference>
<reference evidence="9" key="1">
    <citation type="submission" date="2011-01" db="EMBL/GenBank/DDBJ databases">
        <title>Complete sequence of chromosome of Mesorhizobium ciceri bv. biserrulae WSM1271.</title>
        <authorList>
            <person name="Lucas S."/>
            <person name="Copeland A."/>
            <person name="Lapidus A."/>
            <person name="Cheng J.-F."/>
            <person name="Goodwin L."/>
            <person name="Pitluck S."/>
            <person name="Teshima H."/>
            <person name="Detter J.C."/>
            <person name="Han C."/>
            <person name="Tapia R."/>
            <person name="Land M."/>
            <person name="Hauser L."/>
            <person name="Kyrpides N."/>
            <person name="Ivanova N."/>
            <person name="Nandasena K."/>
            <person name="Reeve W.G."/>
            <person name="Howieson J.G."/>
            <person name="O'Hara G."/>
            <person name="Tiwari R.P."/>
            <person name="Woyke T."/>
        </authorList>
    </citation>
    <scope>NUCLEOTIDE SEQUENCE [LARGE SCALE GENOMIC DNA]</scope>
    <source>
        <strain evidence="9">HAMBI 2942 / LMG 23838 / WSM1271</strain>
    </source>
</reference>
<comment type="function">
    <text evidence="6">Catalyzes the GTP-dependent ribosomal translocation step during translation elongation. During this step, the ribosome changes from the pre-translocational (PRE) to the post-translocational (POST) state as the newly formed A-site-bound peptidyl-tRNA and P-site-bound deacylated tRNA move to the P and E sites, respectively. Catalyzes the coordinated movement of the two tRNA molecules, the mRNA and conformational changes in the ribosome.</text>
</comment>
<dbReference type="InterPro" id="IPR000640">
    <property type="entry name" value="EFG_V-like"/>
</dbReference>
<organism evidence="8 9">
    <name type="scientific">Mesorhizobium ciceri biovar biserrulae (strain HAMBI 2942 / LMG 23838 / WSM1271)</name>
    <dbReference type="NCBI Taxonomy" id="765698"/>
    <lineage>
        <taxon>Bacteria</taxon>
        <taxon>Pseudomonadati</taxon>
        <taxon>Pseudomonadota</taxon>
        <taxon>Alphaproteobacteria</taxon>
        <taxon>Hyphomicrobiales</taxon>
        <taxon>Phyllobacteriaceae</taxon>
        <taxon>Mesorhizobium</taxon>
    </lineage>
</organism>
<dbReference type="PATRIC" id="fig|765698.3.peg.2714"/>
<evidence type="ECO:0000313" key="9">
    <source>
        <dbReference type="Proteomes" id="UP000007471"/>
    </source>
</evidence>
<dbReference type="InterPro" id="IPR047872">
    <property type="entry name" value="EFG_IV"/>
</dbReference>
<evidence type="ECO:0000259" key="7">
    <source>
        <dbReference type="PROSITE" id="PS51722"/>
    </source>
</evidence>
<dbReference type="NCBIfam" id="NF009891">
    <property type="entry name" value="PRK13351.1-1"/>
    <property type="match status" value="1"/>
</dbReference>
<evidence type="ECO:0000256" key="5">
    <source>
        <dbReference type="ARBA" id="ARBA00023134"/>
    </source>
</evidence>
<protein>
    <recommendedName>
        <fullName evidence="1">Elongation factor G</fullName>
    </recommendedName>
</protein>
<dbReference type="InterPro" id="IPR035647">
    <property type="entry name" value="EFG_III/V"/>
</dbReference>
<dbReference type="PROSITE" id="PS51722">
    <property type="entry name" value="G_TR_2"/>
    <property type="match status" value="1"/>
</dbReference>
<dbReference type="InterPro" id="IPR014721">
    <property type="entry name" value="Ribsml_uS5_D2-typ_fold_subgr"/>
</dbReference>
<dbReference type="OrthoDB" id="9802948at2"/>
<evidence type="ECO:0000256" key="2">
    <source>
        <dbReference type="ARBA" id="ARBA00022741"/>
    </source>
</evidence>
<dbReference type="Pfam" id="PF14492">
    <property type="entry name" value="EFG_III"/>
    <property type="match status" value="1"/>
</dbReference>
<dbReference type="InterPro" id="IPR009022">
    <property type="entry name" value="EFG_III"/>
</dbReference>
<dbReference type="InterPro" id="IPR009000">
    <property type="entry name" value="Transl_B-barrel_sf"/>
</dbReference>
<dbReference type="EMBL" id="CP002447">
    <property type="protein sequence ID" value="ADV11395.1"/>
    <property type="molecule type" value="Genomic_DNA"/>
</dbReference>
<keyword evidence="2" id="KW-0547">Nucleotide-binding</keyword>
<dbReference type="SUPFAM" id="SSF50447">
    <property type="entry name" value="Translation proteins"/>
    <property type="match status" value="1"/>
</dbReference>
<gene>
    <name evidence="8" type="ordered locus">Mesci_2246</name>
</gene>
<dbReference type="FunFam" id="3.30.230.10:FF:000003">
    <property type="entry name" value="Elongation factor G"/>
    <property type="match status" value="1"/>
</dbReference>
<dbReference type="HOGENOM" id="CLU_002794_4_2_5"/>
<dbReference type="InterPro" id="IPR041095">
    <property type="entry name" value="EFG_II"/>
</dbReference>
<dbReference type="NCBIfam" id="NF009381">
    <property type="entry name" value="PRK12740.1-5"/>
    <property type="match status" value="1"/>
</dbReference>
<dbReference type="Gene3D" id="3.30.70.240">
    <property type="match status" value="1"/>
</dbReference>
<dbReference type="Pfam" id="PF00009">
    <property type="entry name" value="GTP_EFTU"/>
    <property type="match status" value="1"/>
</dbReference>
<accession>E8TK23</accession>
<evidence type="ECO:0000256" key="4">
    <source>
        <dbReference type="ARBA" id="ARBA00022917"/>
    </source>
</evidence>
<evidence type="ECO:0000313" key="8">
    <source>
        <dbReference type="EMBL" id="ADV11395.1"/>
    </source>
</evidence>
<sequence length="683" mass="73508">MGTRAGGRRTGPKCIAIVGPFASGKTTLLEAILARTGSIPRQNPVSSGNTVSDHSPEARAHAMSVEATIATTEFMGEQITFVDCPGSIEFSFEAEPVLAACDLAVVVAEADEKKIPALQLIMRKLDDLGVPRILFLNKVDKAITGVRDTLKMLQPASAVPLLLRQIPLRKDGVVIGSIDLALERAYIYREYAESEVAQIPGDEKARELEARFSMLETLADHDDQLMEQLLEEIEPPKDAIFDDLAADLRDGAVTPVLIGTAEKGNGVLRLLKAIRHDAPDIEATRKRLGAPDGAATLVQVMKTIHTSHGGKLSVSRILSGQVVDGSELWLPGGDTAKVSGIYRMLGKDQSKLSIAKAGDTVALGKLDEVKTGQTLSSAKGGIKPLVQFEPPQPVFAFALRPKERKDEVKMSAAIQRLAEEDPSLSLRHNQDSAETVLSGHGEMHLRVVRERLEGKNQIPVEGHPPAVPYRETIRKSAQQRGRHKKQSGGHGQFGDVVIEIKPLPRGSGFQFTDTITGGVVPKTYIQSVETGVRDYLKSGPLGFPVVDVAVNLSDGSYHAVDSSDMAFQMAARLAMKEGMAACLPVLLEPVMKVEIVTPSDATSKIIALIPQRRGQILGYDARPGWPGWDVVEATMPQAEIGDLIIELRSATAGVASYRAVFDHMAELTGRLADEAMNTNGKAA</sequence>
<dbReference type="FunFam" id="3.30.70.240:FF:000001">
    <property type="entry name" value="Elongation factor G"/>
    <property type="match status" value="1"/>
</dbReference>
<dbReference type="InterPro" id="IPR027417">
    <property type="entry name" value="P-loop_NTPase"/>
</dbReference>
<dbReference type="KEGG" id="mci:Mesci_2246"/>
<dbReference type="CDD" id="cd01342">
    <property type="entry name" value="Translation_Factor_II_like"/>
    <property type="match status" value="1"/>
</dbReference>
<dbReference type="Pfam" id="PF22042">
    <property type="entry name" value="EF-G_D2"/>
    <property type="match status" value="1"/>
</dbReference>
<dbReference type="SUPFAM" id="SSF54211">
    <property type="entry name" value="Ribosomal protein S5 domain 2-like"/>
    <property type="match status" value="1"/>
</dbReference>
<dbReference type="Gene3D" id="3.30.70.870">
    <property type="entry name" value="Elongation Factor G (Translational Gtpase), domain 3"/>
    <property type="match status" value="1"/>
</dbReference>
<dbReference type="SMART" id="SM00838">
    <property type="entry name" value="EFG_C"/>
    <property type="match status" value="1"/>
</dbReference>
<dbReference type="GO" id="GO:0005525">
    <property type="term" value="F:GTP binding"/>
    <property type="evidence" value="ECO:0007669"/>
    <property type="project" value="UniProtKB-KW"/>
</dbReference>
<feature type="domain" description="Tr-type G" evidence="7">
    <location>
        <begin position="10"/>
        <end position="284"/>
    </location>
</feature>
<dbReference type="SUPFAM" id="SSF52540">
    <property type="entry name" value="P-loop containing nucleoside triphosphate hydrolases"/>
    <property type="match status" value="1"/>
</dbReference>
<dbReference type="GO" id="GO:0003746">
    <property type="term" value="F:translation elongation factor activity"/>
    <property type="evidence" value="ECO:0007669"/>
    <property type="project" value="UniProtKB-KW"/>
</dbReference>
<keyword evidence="3" id="KW-0251">Elongation factor</keyword>
<dbReference type="GeneID" id="91562846"/>
<dbReference type="GO" id="GO:0003924">
    <property type="term" value="F:GTPase activity"/>
    <property type="evidence" value="ECO:0007669"/>
    <property type="project" value="InterPro"/>
</dbReference>
<dbReference type="STRING" id="765698.Mesci_2246"/>
<dbReference type="eggNOG" id="COG0480">
    <property type="taxonomic scope" value="Bacteria"/>
</dbReference>
<dbReference type="Gene3D" id="2.40.30.10">
    <property type="entry name" value="Translation factors"/>
    <property type="match status" value="1"/>
</dbReference>
<dbReference type="Gene3D" id="3.30.230.10">
    <property type="match status" value="1"/>
</dbReference>
<dbReference type="InterPro" id="IPR053905">
    <property type="entry name" value="EF-G-like_DII"/>
</dbReference>
<dbReference type="InterPro" id="IPR000795">
    <property type="entry name" value="T_Tr_GTP-bd_dom"/>
</dbReference>
<dbReference type="PANTHER" id="PTHR43261:SF7">
    <property type="entry name" value="ELONGATION FACTOR G-LIKE PROTEIN"/>
    <property type="match status" value="1"/>
</dbReference>
<dbReference type="InterPro" id="IPR005517">
    <property type="entry name" value="Transl_elong_EFG/EF2_IV"/>
</dbReference>
<dbReference type="Gene3D" id="3.40.50.300">
    <property type="entry name" value="P-loop containing nucleotide triphosphate hydrolases"/>
    <property type="match status" value="1"/>
</dbReference>
<dbReference type="CDD" id="cd03713">
    <property type="entry name" value="EFG_mtEFG_C"/>
    <property type="match status" value="1"/>
</dbReference>
<dbReference type="SMART" id="SM00889">
    <property type="entry name" value="EFG_IV"/>
    <property type="match status" value="1"/>
</dbReference>
<dbReference type="GO" id="GO:0032790">
    <property type="term" value="P:ribosome disassembly"/>
    <property type="evidence" value="ECO:0007669"/>
    <property type="project" value="TreeGrafter"/>
</dbReference>